<proteinExistence type="predicted"/>
<accession>A0A0E9WE43</accession>
<evidence type="ECO:0000313" key="1">
    <source>
        <dbReference type="EMBL" id="JAH87815.1"/>
    </source>
</evidence>
<organism evidence="1">
    <name type="scientific">Anguilla anguilla</name>
    <name type="common">European freshwater eel</name>
    <name type="synonym">Muraena anguilla</name>
    <dbReference type="NCBI Taxonomy" id="7936"/>
    <lineage>
        <taxon>Eukaryota</taxon>
        <taxon>Metazoa</taxon>
        <taxon>Chordata</taxon>
        <taxon>Craniata</taxon>
        <taxon>Vertebrata</taxon>
        <taxon>Euteleostomi</taxon>
        <taxon>Actinopterygii</taxon>
        <taxon>Neopterygii</taxon>
        <taxon>Teleostei</taxon>
        <taxon>Anguilliformes</taxon>
        <taxon>Anguillidae</taxon>
        <taxon>Anguilla</taxon>
    </lineage>
</organism>
<dbReference type="AlphaFoldDB" id="A0A0E9WE43"/>
<sequence length="63" mass="7150">MTQNHFQRSISLMHLQAYLSEKSVHIKEKCSLNLALMCLWDLGIGLQLSKSFAILAKRTSGMQ</sequence>
<name>A0A0E9WE43_ANGAN</name>
<reference evidence="1" key="2">
    <citation type="journal article" date="2015" name="Fish Shellfish Immunol.">
        <title>Early steps in the European eel (Anguilla anguilla)-Vibrio vulnificus interaction in the gills: Role of the RtxA13 toxin.</title>
        <authorList>
            <person name="Callol A."/>
            <person name="Pajuelo D."/>
            <person name="Ebbesson L."/>
            <person name="Teles M."/>
            <person name="MacKenzie S."/>
            <person name="Amaro C."/>
        </authorList>
    </citation>
    <scope>NUCLEOTIDE SEQUENCE</scope>
</reference>
<dbReference type="EMBL" id="GBXM01020762">
    <property type="protein sequence ID" value="JAH87815.1"/>
    <property type="molecule type" value="Transcribed_RNA"/>
</dbReference>
<reference evidence="1" key="1">
    <citation type="submission" date="2014-11" db="EMBL/GenBank/DDBJ databases">
        <authorList>
            <person name="Amaro Gonzalez C."/>
        </authorList>
    </citation>
    <scope>NUCLEOTIDE SEQUENCE</scope>
</reference>
<protein>
    <submittedName>
        <fullName evidence="1">Uncharacterized protein</fullName>
    </submittedName>
</protein>